<evidence type="ECO:0000256" key="1">
    <source>
        <dbReference type="SAM" id="MobiDB-lite"/>
    </source>
</evidence>
<evidence type="ECO:0000313" key="3">
    <source>
        <dbReference type="Proteomes" id="UP000016932"/>
    </source>
</evidence>
<organism evidence="2 3">
    <name type="scientific">Pseudocercospora fijiensis (strain CIRAD86)</name>
    <name type="common">Black leaf streak disease fungus</name>
    <name type="synonym">Mycosphaerella fijiensis</name>
    <dbReference type="NCBI Taxonomy" id="383855"/>
    <lineage>
        <taxon>Eukaryota</taxon>
        <taxon>Fungi</taxon>
        <taxon>Dikarya</taxon>
        <taxon>Ascomycota</taxon>
        <taxon>Pezizomycotina</taxon>
        <taxon>Dothideomycetes</taxon>
        <taxon>Dothideomycetidae</taxon>
        <taxon>Mycosphaerellales</taxon>
        <taxon>Mycosphaerellaceae</taxon>
        <taxon>Pseudocercospora</taxon>
    </lineage>
</organism>
<feature type="region of interest" description="Disordered" evidence="1">
    <location>
        <begin position="68"/>
        <end position="128"/>
    </location>
</feature>
<dbReference type="Proteomes" id="UP000016932">
    <property type="component" value="Unassembled WGS sequence"/>
</dbReference>
<protein>
    <submittedName>
        <fullName evidence="2">Uncharacterized protein</fullName>
    </submittedName>
</protein>
<feature type="region of interest" description="Disordered" evidence="1">
    <location>
        <begin position="163"/>
        <end position="216"/>
    </location>
</feature>
<dbReference type="KEGG" id="pfj:MYCFIDRAFT_210408"/>
<feature type="compositionally biased region" description="Basic and acidic residues" evidence="1">
    <location>
        <begin position="82"/>
        <end position="95"/>
    </location>
</feature>
<sequence length="277" mass="30889">MTAPPPETQQVRYYEQPGEAVAYVRERSPPRLQEYHDPYSARALSPVSMPPPAALPRRIVVDQYGNRYYAADPEPGPSGAPVDRRAPEPGYERAPSRMARAYGSSNQAAIYEQADARMAPPPPRRQYPDEQTVRYVDANGYPVQQYGTRAEVRYMEAPTSPLYQAAPTSRYDMAPPPAPPAREQTSPVYAPPARSYSVRPEAPPAQQAYDRQASVAPVQYIRQEAPPPTRAMSAMPGYEQARTSSYAPALQAVQYVDQYGRPIYPSEVRQAPAPEYR</sequence>
<dbReference type="OrthoDB" id="5333304at2759"/>
<accession>M3A4Q2</accession>
<dbReference type="AlphaFoldDB" id="M3A4Q2"/>
<gene>
    <name evidence="2" type="ORF">MYCFIDRAFT_210408</name>
</gene>
<dbReference type="EMBL" id="KB446556">
    <property type="protein sequence ID" value="EME86099.1"/>
    <property type="molecule type" value="Genomic_DNA"/>
</dbReference>
<keyword evidence="3" id="KW-1185">Reference proteome</keyword>
<reference evidence="2 3" key="1">
    <citation type="journal article" date="2012" name="PLoS Pathog.">
        <title>Diverse lifestyles and strategies of plant pathogenesis encoded in the genomes of eighteen Dothideomycetes fungi.</title>
        <authorList>
            <person name="Ohm R.A."/>
            <person name="Feau N."/>
            <person name="Henrissat B."/>
            <person name="Schoch C.L."/>
            <person name="Horwitz B.A."/>
            <person name="Barry K.W."/>
            <person name="Condon B.J."/>
            <person name="Copeland A.C."/>
            <person name="Dhillon B."/>
            <person name="Glaser F."/>
            <person name="Hesse C.N."/>
            <person name="Kosti I."/>
            <person name="LaButti K."/>
            <person name="Lindquist E.A."/>
            <person name="Lucas S."/>
            <person name="Salamov A.A."/>
            <person name="Bradshaw R.E."/>
            <person name="Ciuffetti L."/>
            <person name="Hamelin R.C."/>
            <person name="Kema G.H.J."/>
            <person name="Lawrence C."/>
            <person name="Scott J.A."/>
            <person name="Spatafora J.W."/>
            <person name="Turgeon B.G."/>
            <person name="de Wit P.J.G.M."/>
            <person name="Zhong S."/>
            <person name="Goodwin S.B."/>
            <person name="Grigoriev I.V."/>
        </authorList>
    </citation>
    <scope>NUCLEOTIDE SEQUENCE [LARGE SCALE GENOMIC DNA]</scope>
    <source>
        <strain evidence="2 3">CIRAD86</strain>
    </source>
</reference>
<dbReference type="RefSeq" id="XP_007923495.1">
    <property type="nucleotide sequence ID" value="XM_007925304.1"/>
</dbReference>
<evidence type="ECO:0000313" key="2">
    <source>
        <dbReference type="EMBL" id="EME86099.1"/>
    </source>
</evidence>
<dbReference type="GeneID" id="19337082"/>
<dbReference type="HOGENOM" id="CLU_1005191_0_0_1"/>
<dbReference type="eggNOG" id="ENOG502SJ1Q">
    <property type="taxonomic scope" value="Eukaryota"/>
</dbReference>
<name>M3A4Q2_PSEFD</name>
<dbReference type="VEuPathDB" id="FungiDB:MYCFIDRAFT_210408"/>
<proteinExistence type="predicted"/>